<dbReference type="EMBL" id="MH001447">
    <property type="protein sequence ID" value="AVO21496.1"/>
    <property type="molecule type" value="Genomic_DNA"/>
</dbReference>
<feature type="region of interest" description="Disordered" evidence="1">
    <location>
        <begin position="1"/>
        <end position="47"/>
    </location>
</feature>
<accession>A0A2P1JQR4</accession>
<organism evidence="2 3">
    <name type="scientific">Mycobacterium phage Nilo</name>
    <dbReference type="NCBI Taxonomy" id="2108129"/>
    <lineage>
        <taxon>Viruses</taxon>
        <taxon>Duplodnaviria</taxon>
        <taxon>Heunggongvirae</taxon>
        <taxon>Uroviricota</taxon>
        <taxon>Caudoviricetes</taxon>
        <taxon>Papyrusvirus</taxon>
        <taxon>Papyrusvirus send513</taxon>
    </lineage>
</organism>
<gene>
    <name evidence="2" type="primary">100</name>
    <name evidence="2" type="ORF">PBI_NILO_100</name>
</gene>
<evidence type="ECO:0000313" key="3">
    <source>
        <dbReference type="Proteomes" id="UP000241715"/>
    </source>
</evidence>
<proteinExistence type="predicted"/>
<name>A0A2P1JQR4_9CAUD</name>
<sequence>MHLGTDEYSSASTGLTPTGVPFEPSLYDQPQGRAKRKGMFSRAKLLT</sequence>
<evidence type="ECO:0000256" key="1">
    <source>
        <dbReference type="SAM" id="MobiDB-lite"/>
    </source>
</evidence>
<reference evidence="2 3" key="1">
    <citation type="submission" date="2018-02" db="EMBL/GenBank/DDBJ databases">
        <authorList>
            <person name="Jacobs-Sera D."/>
            <person name="Tolvo J."/>
            <person name="Hosage E."/>
            <person name="Erazo J."/>
            <person name="Burch A."/>
            <person name="Garlena R.A."/>
            <person name="Russell D.A."/>
            <person name="Pope W.H."/>
            <person name="Hatfull G.F."/>
        </authorList>
    </citation>
    <scope>NUCLEOTIDE SEQUENCE [LARGE SCALE GENOMIC DNA]</scope>
</reference>
<dbReference type="Proteomes" id="UP000241715">
    <property type="component" value="Segment"/>
</dbReference>
<feature type="compositionally biased region" description="Polar residues" evidence="1">
    <location>
        <begin position="7"/>
        <end position="16"/>
    </location>
</feature>
<evidence type="ECO:0000313" key="2">
    <source>
        <dbReference type="EMBL" id="AVO21496.1"/>
    </source>
</evidence>
<protein>
    <submittedName>
        <fullName evidence="2">Uncharacterized protein</fullName>
    </submittedName>
</protein>